<dbReference type="GO" id="GO:0009032">
    <property type="term" value="F:thymidine phosphorylase activity"/>
    <property type="evidence" value="ECO:0007669"/>
    <property type="project" value="TreeGrafter"/>
</dbReference>
<dbReference type="InterPro" id="IPR000053">
    <property type="entry name" value="Thymidine/pyrmidine_PPase"/>
</dbReference>
<dbReference type="PANTHER" id="PTHR10515:SF0">
    <property type="entry name" value="THYMIDINE PHOSPHORYLASE"/>
    <property type="match status" value="1"/>
</dbReference>
<dbReference type="InterPro" id="IPR018090">
    <property type="entry name" value="Pyrmidine_PPas_bac/euk"/>
</dbReference>
<dbReference type="InterPro" id="IPR036320">
    <property type="entry name" value="Glycosyl_Trfase_fam3_N_dom_sf"/>
</dbReference>
<dbReference type="InterPro" id="IPR036566">
    <property type="entry name" value="PYNP-like_C_sf"/>
</dbReference>
<dbReference type="FunFam" id="3.40.1030.10:FF:000003">
    <property type="entry name" value="Pyrimidine-nucleoside phosphorylase"/>
    <property type="match status" value="1"/>
</dbReference>
<gene>
    <name evidence="6" type="ORF">HMPREF3206_00926</name>
</gene>
<dbReference type="SUPFAM" id="SSF52418">
    <property type="entry name" value="Nucleoside phosphorylase/phosphoribosyltransferase catalytic domain"/>
    <property type="match status" value="1"/>
</dbReference>
<dbReference type="EMBL" id="LRPX01000040">
    <property type="protein sequence ID" value="KXA14707.1"/>
    <property type="molecule type" value="Genomic_DNA"/>
</dbReference>
<dbReference type="Proteomes" id="UP000070617">
    <property type="component" value="Unassembled WGS sequence"/>
</dbReference>
<comment type="subunit">
    <text evidence="2">Homodimer.</text>
</comment>
<dbReference type="STRING" id="134605.HMPREF3206_00926"/>
<dbReference type="Gene3D" id="1.20.970.10">
    <property type="entry name" value="Transferase, Pyrimidine Nucleoside Phosphorylase, Chain C"/>
    <property type="match status" value="1"/>
</dbReference>
<dbReference type="Pfam" id="PF07831">
    <property type="entry name" value="PYNP_C"/>
    <property type="match status" value="1"/>
</dbReference>
<dbReference type="Pfam" id="PF02885">
    <property type="entry name" value="Glycos_trans_3N"/>
    <property type="match status" value="1"/>
</dbReference>
<dbReference type="InterPro" id="IPR000312">
    <property type="entry name" value="Glycosyl_Trfase_fam3"/>
</dbReference>
<protein>
    <submittedName>
        <fullName evidence="6">Pyrimidine-nucleoside phosphorylase</fullName>
    </submittedName>
</protein>
<evidence type="ECO:0000259" key="5">
    <source>
        <dbReference type="SMART" id="SM00941"/>
    </source>
</evidence>
<organism evidence="6 7">
    <name type="scientific">Fusobacterium equinum</name>
    <dbReference type="NCBI Taxonomy" id="134605"/>
    <lineage>
        <taxon>Bacteria</taxon>
        <taxon>Fusobacteriati</taxon>
        <taxon>Fusobacteriota</taxon>
        <taxon>Fusobacteriia</taxon>
        <taxon>Fusobacteriales</taxon>
        <taxon>Fusobacteriaceae</taxon>
        <taxon>Fusobacterium</taxon>
    </lineage>
</organism>
<dbReference type="InterPro" id="IPR017872">
    <property type="entry name" value="Pyrmidine_PPase_CS"/>
</dbReference>
<evidence type="ECO:0000313" key="7">
    <source>
        <dbReference type="Proteomes" id="UP000070617"/>
    </source>
</evidence>
<dbReference type="SUPFAM" id="SSF54680">
    <property type="entry name" value="Pyrimidine nucleoside phosphorylase C-terminal domain"/>
    <property type="match status" value="1"/>
</dbReference>
<dbReference type="GO" id="GO:0006213">
    <property type="term" value="P:pyrimidine nucleoside metabolic process"/>
    <property type="evidence" value="ECO:0007669"/>
    <property type="project" value="InterPro"/>
</dbReference>
<reference evidence="7" key="1">
    <citation type="submission" date="2016-01" db="EMBL/GenBank/DDBJ databases">
        <authorList>
            <person name="Mitreva M."/>
            <person name="Pepin K.H."/>
            <person name="Mihindukulasuriya K.A."/>
            <person name="Fulton R."/>
            <person name="Fronick C."/>
            <person name="O'Laughlin M."/>
            <person name="Miner T."/>
            <person name="Herter B."/>
            <person name="Rosa B.A."/>
            <person name="Cordes M."/>
            <person name="Tomlinson C."/>
            <person name="Wollam A."/>
            <person name="Palsikar V.B."/>
            <person name="Mardis E.R."/>
            <person name="Wilson R.K."/>
        </authorList>
    </citation>
    <scope>NUCLEOTIDE SEQUENCE [LARGE SCALE GENOMIC DNA]</scope>
    <source>
        <strain evidence="7">CMW8396</strain>
    </source>
</reference>
<name>A0A133NEM1_9FUSO</name>
<accession>A0A133NEM1</accession>
<dbReference type="GO" id="GO:0006206">
    <property type="term" value="P:pyrimidine nucleobase metabolic process"/>
    <property type="evidence" value="ECO:0007669"/>
    <property type="project" value="InterPro"/>
</dbReference>
<dbReference type="PATRIC" id="fig|134605.3.peg.923"/>
<proteinExistence type="inferred from homology"/>
<keyword evidence="7" id="KW-1185">Reference proteome</keyword>
<evidence type="ECO:0000256" key="2">
    <source>
        <dbReference type="ARBA" id="ARBA00011738"/>
    </source>
</evidence>
<dbReference type="PIRSF" id="PIRSF000478">
    <property type="entry name" value="TP_PyNP"/>
    <property type="match status" value="1"/>
</dbReference>
<dbReference type="NCBIfam" id="NF004490">
    <property type="entry name" value="PRK05820.1"/>
    <property type="match status" value="1"/>
</dbReference>
<dbReference type="InterPro" id="IPR013102">
    <property type="entry name" value="PYNP_C"/>
</dbReference>
<dbReference type="GO" id="GO:0004645">
    <property type="term" value="F:1,4-alpha-oligoglucan phosphorylase activity"/>
    <property type="evidence" value="ECO:0007669"/>
    <property type="project" value="InterPro"/>
</dbReference>
<evidence type="ECO:0000256" key="4">
    <source>
        <dbReference type="ARBA" id="ARBA00022679"/>
    </source>
</evidence>
<dbReference type="SUPFAM" id="SSF47648">
    <property type="entry name" value="Nucleoside phosphorylase/phosphoribosyltransferase N-terminal domain"/>
    <property type="match status" value="1"/>
</dbReference>
<dbReference type="InterPro" id="IPR035902">
    <property type="entry name" value="Nuc_phospho_transferase"/>
</dbReference>
<dbReference type="Gene3D" id="3.90.1170.30">
    <property type="entry name" value="Pyrimidine nucleoside phosphorylase-like, C-terminal domain"/>
    <property type="match status" value="1"/>
</dbReference>
<dbReference type="NCBIfam" id="NF004747">
    <property type="entry name" value="PRK06078.1"/>
    <property type="match status" value="1"/>
</dbReference>
<comment type="caution">
    <text evidence="6">The sequence shown here is derived from an EMBL/GenBank/DDBJ whole genome shotgun (WGS) entry which is preliminary data.</text>
</comment>
<dbReference type="InterPro" id="IPR017459">
    <property type="entry name" value="Glycosyl_Trfase_fam3_N_dom"/>
</dbReference>
<dbReference type="PROSITE" id="PS00647">
    <property type="entry name" value="THYMID_PHOSPHORYLASE"/>
    <property type="match status" value="1"/>
</dbReference>
<keyword evidence="4" id="KW-0808">Transferase</keyword>
<evidence type="ECO:0000256" key="1">
    <source>
        <dbReference type="ARBA" id="ARBA00006915"/>
    </source>
</evidence>
<dbReference type="Gene3D" id="3.40.1030.10">
    <property type="entry name" value="Nucleoside phosphorylase/phosphoribosyltransferase catalytic domain"/>
    <property type="match status" value="1"/>
</dbReference>
<dbReference type="GO" id="GO:0005829">
    <property type="term" value="C:cytosol"/>
    <property type="evidence" value="ECO:0007669"/>
    <property type="project" value="TreeGrafter"/>
</dbReference>
<evidence type="ECO:0000256" key="3">
    <source>
        <dbReference type="ARBA" id="ARBA00022676"/>
    </source>
</evidence>
<evidence type="ECO:0000313" key="6">
    <source>
        <dbReference type="EMBL" id="KXA14707.1"/>
    </source>
</evidence>
<dbReference type="Pfam" id="PF00591">
    <property type="entry name" value="Glycos_transf_3"/>
    <property type="match status" value="1"/>
</dbReference>
<dbReference type="NCBIfam" id="TIGR02644">
    <property type="entry name" value="Y_phosphoryl"/>
    <property type="match status" value="1"/>
</dbReference>
<dbReference type="SMART" id="SM00941">
    <property type="entry name" value="PYNP_C"/>
    <property type="match status" value="1"/>
</dbReference>
<dbReference type="AlphaFoldDB" id="A0A133NEM1"/>
<feature type="domain" description="Pyrimidine nucleoside phosphorylase C-terminal" evidence="5">
    <location>
        <begin position="353"/>
        <end position="426"/>
    </location>
</feature>
<keyword evidence="3" id="KW-0328">Glycosyltransferase</keyword>
<comment type="similarity">
    <text evidence="1">Belongs to the thymidine/pyrimidine-nucleoside phosphorylase family.</text>
</comment>
<sequence>MKIRGEIAMRFVDIIEKKKQKKSLSKEEIKIWIQGLVEGSIPDYQSSALLMAIVLNGMTQEETTNLAEAMVLSGEQIDLSNISGVKVDKHSTGGVGDKTTLVLGPLVASCGLKVAKMSGRGLGHTGGTLDKLESIPGFDCFLTTENFVRQVEKIGIALVGQTADLVPADKKLYALRDVTATVESIPLIASSIMSKKLAFGSDTILLDVKFGEGAFMKTIEEGKELASSMIKIGKSLGRDTRAILTEMDQPLGNTIGNALEVIEAIETLQGKGPEDFTELCIASAELILLQGKIVSTKEEAREMLWKKIDSGEAFEKFCEVVREQKGDVQALHDISLFPQAKNRTELKSQKTGYVVKIHSQNLGFLSMEIGAGREKKEDDINPAVGLKLHKKYGDFVEVGESLCAIYHDNPLEENWKTRLLESFEIQEGKPKKKNMIEAIIEE</sequence>
<dbReference type="PANTHER" id="PTHR10515">
    <property type="entry name" value="THYMIDINE PHOSPHORYLASE"/>
    <property type="match status" value="1"/>
</dbReference>